<gene>
    <name evidence="2" type="ORF">A374_02079</name>
</gene>
<dbReference type="InterPro" id="IPR051531">
    <property type="entry name" value="N-acetyltransferase"/>
</dbReference>
<dbReference type="eggNOG" id="COG1670">
    <property type="taxonomic scope" value="Bacteria"/>
</dbReference>
<dbReference type="Proteomes" id="UP000004080">
    <property type="component" value="Unassembled WGS sequence"/>
</dbReference>
<keyword evidence="2" id="KW-0808">Transferase</keyword>
<dbReference type="EMBL" id="AKKV01000019">
    <property type="protein sequence ID" value="EIT87003.1"/>
    <property type="molecule type" value="Genomic_DNA"/>
</dbReference>
<evidence type="ECO:0000313" key="3">
    <source>
        <dbReference type="Proteomes" id="UP000004080"/>
    </source>
</evidence>
<feature type="domain" description="N-acetyltransferase" evidence="1">
    <location>
        <begin position="6"/>
        <end position="164"/>
    </location>
</feature>
<dbReference type="STRING" id="1196324.A374_02079"/>
<dbReference type="PATRIC" id="fig|1196324.3.peg.415"/>
<dbReference type="OrthoDB" id="9798081at2"/>
<dbReference type="Pfam" id="PF13302">
    <property type="entry name" value="Acetyltransf_3"/>
    <property type="match status" value="1"/>
</dbReference>
<name>I8UJL5_9BACL</name>
<comment type="caution">
    <text evidence="2">The sequence shown here is derived from an EMBL/GenBank/DDBJ whole genome shotgun (WGS) entry which is preliminary data.</text>
</comment>
<dbReference type="SUPFAM" id="SSF55729">
    <property type="entry name" value="Acyl-CoA N-acyltransferases (Nat)"/>
    <property type="match status" value="1"/>
</dbReference>
<dbReference type="RefSeq" id="WP_007200515.1">
    <property type="nucleotide sequence ID" value="NZ_AKKV01000019.1"/>
</dbReference>
<dbReference type="PANTHER" id="PTHR43792:SF1">
    <property type="entry name" value="N-ACETYLTRANSFERASE DOMAIN-CONTAINING PROTEIN"/>
    <property type="match status" value="1"/>
</dbReference>
<protein>
    <submittedName>
        <fullName evidence="2">Ribosomal-protein-alanine acetyltransferase</fullName>
    </submittedName>
</protein>
<organism evidence="2 3">
    <name type="scientific">Fictibacillus macauensis ZFHKF-1</name>
    <dbReference type="NCBI Taxonomy" id="1196324"/>
    <lineage>
        <taxon>Bacteria</taxon>
        <taxon>Bacillati</taxon>
        <taxon>Bacillota</taxon>
        <taxon>Bacilli</taxon>
        <taxon>Bacillales</taxon>
        <taxon>Fictibacillaceae</taxon>
        <taxon>Fictibacillus</taxon>
    </lineage>
</organism>
<evidence type="ECO:0000313" key="2">
    <source>
        <dbReference type="EMBL" id="EIT87003.1"/>
    </source>
</evidence>
<keyword evidence="3" id="KW-1185">Reference proteome</keyword>
<proteinExistence type="predicted"/>
<dbReference type="PROSITE" id="PS51186">
    <property type="entry name" value="GNAT"/>
    <property type="match status" value="1"/>
</dbReference>
<sequence length="164" mass="19057">MESERLSFRPYTEHDLSFYTSLWRDEEVVRYIGRGQTKTAEEAKRSFLQWLLPAYKNGYGLFVILEKKTGELIGHAGLVPQVVDHKKELELGYWLAKDYWKQGYAREAARYFVAHAQQTLQQNRLISLIHPYNTASIAVAKAVGMLYEKTVFFNGNVTRVYSLK</sequence>
<evidence type="ECO:0000259" key="1">
    <source>
        <dbReference type="PROSITE" id="PS51186"/>
    </source>
</evidence>
<dbReference type="InterPro" id="IPR016181">
    <property type="entry name" value="Acyl_CoA_acyltransferase"/>
</dbReference>
<dbReference type="PANTHER" id="PTHR43792">
    <property type="entry name" value="GNAT FAMILY, PUTATIVE (AFU_ORTHOLOGUE AFUA_3G00765)-RELATED-RELATED"/>
    <property type="match status" value="1"/>
</dbReference>
<reference evidence="2 3" key="1">
    <citation type="journal article" date="2012" name="J. Bacteriol.">
        <title>Genome of Bacillus macauensis ZFHKF-1, a Long-Chain-Forming Bacterium.</title>
        <authorList>
            <person name="Cai L."/>
            <person name="Zhang T."/>
        </authorList>
    </citation>
    <scope>NUCLEOTIDE SEQUENCE [LARGE SCALE GENOMIC DNA]</scope>
    <source>
        <strain evidence="2 3">ZFHKF-1</strain>
    </source>
</reference>
<dbReference type="AlphaFoldDB" id="I8UJL5"/>
<dbReference type="GO" id="GO:0016747">
    <property type="term" value="F:acyltransferase activity, transferring groups other than amino-acyl groups"/>
    <property type="evidence" value="ECO:0007669"/>
    <property type="project" value="InterPro"/>
</dbReference>
<dbReference type="Gene3D" id="3.40.630.30">
    <property type="match status" value="1"/>
</dbReference>
<dbReference type="InterPro" id="IPR000182">
    <property type="entry name" value="GNAT_dom"/>
</dbReference>
<accession>I8UJL5</accession>